<feature type="compositionally biased region" description="Pro residues" evidence="1">
    <location>
        <begin position="9"/>
        <end position="27"/>
    </location>
</feature>
<reference evidence="2 3" key="1">
    <citation type="journal article" date="2021" name="BMC Genomics">
        <title>Datura genome reveals duplications of psychoactive alkaloid biosynthetic genes and high mutation rate following tissue culture.</title>
        <authorList>
            <person name="Rajewski A."/>
            <person name="Carter-House D."/>
            <person name="Stajich J."/>
            <person name="Litt A."/>
        </authorList>
    </citation>
    <scope>NUCLEOTIDE SEQUENCE [LARGE SCALE GENOMIC DNA]</scope>
    <source>
        <strain evidence="2">AR-01</strain>
    </source>
</reference>
<keyword evidence="3" id="KW-1185">Reference proteome</keyword>
<comment type="caution">
    <text evidence="2">The sequence shown here is derived from an EMBL/GenBank/DDBJ whole genome shotgun (WGS) entry which is preliminary data.</text>
</comment>
<feature type="region of interest" description="Disordered" evidence="1">
    <location>
        <begin position="1"/>
        <end position="69"/>
    </location>
</feature>
<feature type="compositionally biased region" description="Low complexity" evidence="1">
    <location>
        <begin position="32"/>
        <end position="46"/>
    </location>
</feature>
<evidence type="ECO:0000313" key="3">
    <source>
        <dbReference type="Proteomes" id="UP000823775"/>
    </source>
</evidence>
<evidence type="ECO:0000256" key="1">
    <source>
        <dbReference type="SAM" id="MobiDB-lite"/>
    </source>
</evidence>
<protein>
    <submittedName>
        <fullName evidence="2">Uncharacterized protein</fullName>
    </submittedName>
</protein>
<gene>
    <name evidence="2" type="ORF">HAX54_007625</name>
</gene>
<accession>A0ABS8TC32</accession>
<dbReference type="Proteomes" id="UP000823775">
    <property type="component" value="Unassembled WGS sequence"/>
</dbReference>
<proteinExistence type="predicted"/>
<organism evidence="2 3">
    <name type="scientific">Datura stramonium</name>
    <name type="common">Jimsonweed</name>
    <name type="synonym">Common thornapple</name>
    <dbReference type="NCBI Taxonomy" id="4076"/>
    <lineage>
        <taxon>Eukaryota</taxon>
        <taxon>Viridiplantae</taxon>
        <taxon>Streptophyta</taxon>
        <taxon>Embryophyta</taxon>
        <taxon>Tracheophyta</taxon>
        <taxon>Spermatophyta</taxon>
        <taxon>Magnoliopsida</taxon>
        <taxon>eudicotyledons</taxon>
        <taxon>Gunneridae</taxon>
        <taxon>Pentapetalae</taxon>
        <taxon>asterids</taxon>
        <taxon>lamiids</taxon>
        <taxon>Solanales</taxon>
        <taxon>Solanaceae</taxon>
        <taxon>Solanoideae</taxon>
        <taxon>Datureae</taxon>
        <taxon>Datura</taxon>
    </lineage>
</organism>
<dbReference type="EMBL" id="JACEIK010001392">
    <property type="protein sequence ID" value="MCD7469010.1"/>
    <property type="molecule type" value="Genomic_DNA"/>
</dbReference>
<sequence>MASSIDKPSSPPHMPDIPPLTSLPPPNEGLLGSLPTSPSVASSGSSMETAPTSLSLEEGSDGTPNHSSLEAIELSSLLANIRSHNTAQEPYSPSLPKLFQVQLTMLLSLQM</sequence>
<name>A0ABS8TC32_DATST</name>
<evidence type="ECO:0000313" key="2">
    <source>
        <dbReference type="EMBL" id="MCD7469010.1"/>
    </source>
</evidence>